<dbReference type="AlphaFoldDB" id="A0A0E0MLH5"/>
<protein>
    <submittedName>
        <fullName evidence="2">Uncharacterized protein</fullName>
    </submittedName>
</protein>
<dbReference type="Proteomes" id="UP000026962">
    <property type="component" value="Chromosome 12"/>
</dbReference>
<accession>A0A0E0MLH5</accession>
<organism evidence="2">
    <name type="scientific">Oryza punctata</name>
    <name type="common">Red rice</name>
    <dbReference type="NCBI Taxonomy" id="4537"/>
    <lineage>
        <taxon>Eukaryota</taxon>
        <taxon>Viridiplantae</taxon>
        <taxon>Streptophyta</taxon>
        <taxon>Embryophyta</taxon>
        <taxon>Tracheophyta</taxon>
        <taxon>Spermatophyta</taxon>
        <taxon>Magnoliopsida</taxon>
        <taxon>Liliopsida</taxon>
        <taxon>Poales</taxon>
        <taxon>Poaceae</taxon>
        <taxon>BOP clade</taxon>
        <taxon>Oryzoideae</taxon>
        <taxon>Oryzeae</taxon>
        <taxon>Oryzinae</taxon>
        <taxon>Oryza</taxon>
    </lineage>
</organism>
<dbReference type="EnsemblPlants" id="OPUNC12G08220.1">
    <property type="protein sequence ID" value="OPUNC12G08220.1"/>
    <property type="gene ID" value="OPUNC12G08220"/>
</dbReference>
<proteinExistence type="predicted"/>
<evidence type="ECO:0000313" key="3">
    <source>
        <dbReference type="Proteomes" id="UP000026962"/>
    </source>
</evidence>
<feature type="region of interest" description="Disordered" evidence="1">
    <location>
        <begin position="113"/>
        <end position="160"/>
    </location>
</feature>
<sequence>MARKALISLSVSNSTFHLDGEIQPANVAFPVLKTTNPRSWNPWQSCHRPGATRGRPAARRVRPNQPRSPLGPPFNYALTFTLRIQKSQTWVSNPSRRPTTGVIVPQQLICTPSFHGNDVPRPSRAYGGFTTPGDGSSPRPSKDESSYSLDSPPPKQPVRFMGARTPVRRGKVLIPPLSPCERRKVEASHSSPPIRRHISPPSIKRFVGDYESDGEKSLVALLTAFVTQLHAENRRIKDVVEEGKV</sequence>
<reference evidence="2" key="1">
    <citation type="submission" date="2015-04" db="UniProtKB">
        <authorList>
            <consortium name="EnsemblPlants"/>
        </authorList>
    </citation>
    <scope>IDENTIFICATION</scope>
</reference>
<evidence type="ECO:0000313" key="2">
    <source>
        <dbReference type="EnsemblPlants" id="OPUNC12G08220.1"/>
    </source>
</evidence>
<feature type="region of interest" description="Disordered" evidence="1">
    <location>
        <begin position="45"/>
        <end position="72"/>
    </location>
</feature>
<dbReference type="HOGENOM" id="CLU_114304_0_0_1"/>
<dbReference type="OMA" id="HEPTVAC"/>
<keyword evidence="3" id="KW-1185">Reference proteome</keyword>
<evidence type="ECO:0000256" key="1">
    <source>
        <dbReference type="SAM" id="MobiDB-lite"/>
    </source>
</evidence>
<reference evidence="2" key="2">
    <citation type="submission" date="2018-05" db="EMBL/GenBank/DDBJ databases">
        <title>OpunRS2 (Oryza punctata Reference Sequence Version 2).</title>
        <authorList>
            <person name="Zhang J."/>
            <person name="Kudrna D."/>
            <person name="Lee S."/>
            <person name="Talag J."/>
            <person name="Welchert J."/>
            <person name="Wing R.A."/>
        </authorList>
    </citation>
    <scope>NUCLEOTIDE SEQUENCE [LARGE SCALE GENOMIC DNA]</scope>
</reference>
<name>A0A0E0MLH5_ORYPU</name>
<dbReference type="Gramene" id="OPUNC12G08220.1">
    <property type="protein sequence ID" value="OPUNC12G08220.1"/>
    <property type="gene ID" value="OPUNC12G08220"/>
</dbReference>